<sequence length="333" mass="37486">MRAEMMVNVSGGMGFSMPRNVDLSTTSFEDESDRTAIVYFSNLVNESLGAIKTNSMRLCLSLYKCKEHFRKSGEAGWTSFVEANFVPQGLTLLDVRRSIAAGRSMANILDHHDLESRSNINEMFETMSMRAIRTLSMTEGDEQVEIVAKLVDQYDGTKKAPTAADIEELREELAQARDRVRGQDTALMQMTSQLAANDAAVSELREKNQLLESANERLKNVATREPVTVETVQPDAERSMRELRKLQKQIEEASASLAAINSQLISNEEQLANLRSRKESEQTIDDLRTTIEHLRRIWTPSRVQAIKTESGNLEAFKTIAFDVRELATLFESN</sequence>
<dbReference type="Gene3D" id="1.10.287.1490">
    <property type="match status" value="1"/>
</dbReference>
<dbReference type="AlphaFoldDB" id="A0A7Y8GWK7"/>
<dbReference type="RefSeq" id="WP_177136085.1">
    <property type="nucleotide sequence ID" value="NZ_VYGV01000011.1"/>
</dbReference>
<name>A0A7Y8GWK7_9BURK</name>
<accession>A0A7Y8GWK7</accession>
<proteinExistence type="predicted"/>
<evidence type="ECO:0000313" key="3">
    <source>
        <dbReference type="Proteomes" id="UP000545507"/>
    </source>
</evidence>
<feature type="coiled-coil region" evidence="1">
    <location>
        <begin position="159"/>
        <end position="297"/>
    </location>
</feature>
<dbReference type="EMBL" id="VYGV01000011">
    <property type="protein sequence ID" value="NWF46189.1"/>
    <property type="molecule type" value="Genomic_DNA"/>
</dbReference>
<evidence type="ECO:0000313" key="2">
    <source>
        <dbReference type="EMBL" id="NWF46189.1"/>
    </source>
</evidence>
<organism evidence="2 3">
    <name type="scientific">Hydrogenophaga aromaticivorans</name>
    <dbReference type="NCBI Taxonomy" id="2610898"/>
    <lineage>
        <taxon>Bacteria</taxon>
        <taxon>Pseudomonadati</taxon>
        <taxon>Pseudomonadota</taxon>
        <taxon>Betaproteobacteria</taxon>
        <taxon>Burkholderiales</taxon>
        <taxon>Comamonadaceae</taxon>
        <taxon>Hydrogenophaga</taxon>
    </lineage>
</organism>
<comment type="caution">
    <text evidence="2">The sequence shown here is derived from an EMBL/GenBank/DDBJ whole genome shotgun (WGS) entry which is preliminary data.</text>
</comment>
<keyword evidence="3" id="KW-1185">Reference proteome</keyword>
<reference evidence="2 3" key="1">
    <citation type="submission" date="2019-09" db="EMBL/GenBank/DDBJ databases">
        <title>Hydrogenophaga aromatica sp. nov., isolated from a para-xylene-degrading enrichment culture.</title>
        <authorList>
            <person name="Tancsics A."/>
            <person name="Banerjee S."/>
        </authorList>
    </citation>
    <scope>NUCLEOTIDE SEQUENCE [LARGE SCALE GENOMIC DNA]</scope>
    <source>
        <strain evidence="2 3">D2P1</strain>
    </source>
</reference>
<evidence type="ECO:0000256" key="1">
    <source>
        <dbReference type="SAM" id="Coils"/>
    </source>
</evidence>
<dbReference type="Proteomes" id="UP000545507">
    <property type="component" value="Unassembled WGS sequence"/>
</dbReference>
<protein>
    <submittedName>
        <fullName evidence="2">Uncharacterized protein</fullName>
    </submittedName>
</protein>
<keyword evidence="1" id="KW-0175">Coiled coil</keyword>
<gene>
    <name evidence="2" type="ORF">F3K02_13135</name>
</gene>